<dbReference type="STRING" id="3055.A0A2K3DEL5"/>
<dbReference type="CDD" id="cd04301">
    <property type="entry name" value="NAT_SF"/>
    <property type="match status" value="1"/>
</dbReference>
<dbReference type="GeneID" id="5720324"/>
<dbReference type="AlphaFoldDB" id="A0A2K3DEL5"/>
<keyword evidence="3" id="KW-1133">Transmembrane helix</keyword>
<evidence type="ECO:0000313" key="6">
    <source>
        <dbReference type="Proteomes" id="UP000006906"/>
    </source>
</evidence>
<evidence type="ECO:0000256" key="1">
    <source>
        <dbReference type="ARBA" id="ARBA00022679"/>
    </source>
</evidence>
<dbReference type="InterPro" id="IPR000182">
    <property type="entry name" value="GNAT_dom"/>
</dbReference>
<dbReference type="Proteomes" id="UP000006906">
    <property type="component" value="Chromosome 9"/>
</dbReference>
<accession>A0A2K3DEL5</accession>
<dbReference type="Gene3D" id="3.40.630.30">
    <property type="match status" value="1"/>
</dbReference>
<dbReference type="PaxDb" id="3055-EDP02280"/>
<dbReference type="EMBL" id="CM008970">
    <property type="protein sequence ID" value="PNW78962.1"/>
    <property type="molecule type" value="Genomic_DNA"/>
</dbReference>
<dbReference type="OrthoDB" id="41532at2759"/>
<evidence type="ECO:0000313" key="5">
    <source>
        <dbReference type="EMBL" id="PNW78962.1"/>
    </source>
</evidence>
<feature type="region of interest" description="Disordered" evidence="2">
    <location>
        <begin position="312"/>
        <end position="359"/>
    </location>
</feature>
<feature type="compositionally biased region" description="Low complexity" evidence="2">
    <location>
        <begin position="196"/>
        <end position="207"/>
    </location>
</feature>
<dbReference type="SUPFAM" id="SSF55729">
    <property type="entry name" value="Acyl-CoA N-acyltransferases (Nat)"/>
    <property type="match status" value="1"/>
</dbReference>
<gene>
    <name evidence="5" type="ORF">CHLRE_09g395917v5</name>
</gene>
<feature type="compositionally biased region" description="Low complexity" evidence="2">
    <location>
        <begin position="242"/>
        <end position="280"/>
    </location>
</feature>
<dbReference type="KEGG" id="cre:CHLRE_09g395917v5"/>
<dbReference type="InParanoid" id="A0A2K3DEL5"/>
<dbReference type="PROSITE" id="PS51186">
    <property type="entry name" value="GNAT"/>
    <property type="match status" value="1"/>
</dbReference>
<protein>
    <recommendedName>
        <fullName evidence="4">N-acetyltransferase domain-containing protein</fullName>
    </recommendedName>
</protein>
<dbReference type="InterPro" id="IPR016181">
    <property type="entry name" value="Acyl_CoA_acyltransferase"/>
</dbReference>
<dbReference type="Gramene" id="PNW78962">
    <property type="protein sequence ID" value="PNW78962"/>
    <property type="gene ID" value="CHLRE_09g395917v5"/>
</dbReference>
<keyword evidence="3" id="KW-0812">Transmembrane</keyword>
<keyword evidence="1" id="KW-0808">Transferase</keyword>
<feature type="domain" description="N-acetyltransferase" evidence="4">
    <location>
        <begin position="390"/>
        <end position="532"/>
    </location>
</feature>
<dbReference type="Pfam" id="PF00583">
    <property type="entry name" value="Acetyltransf_1"/>
    <property type="match status" value="1"/>
</dbReference>
<keyword evidence="3" id="KW-0472">Membrane</keyword>
<dbReference type="OMA" id="CRIFSAG"/>
<evidence type="ECO:0000256" key="2">
    <source>
        <dbReference type="SAM" id="MobiDB-lite"/>
    </source>
</evidence>
<organism evidence="5 6">
    <name type="scientific">Chlamydomonas reinhardtii</name>
    <name type="common">Chlamydomonas smithii</name>
    <dbReference type="NCBI Taxonomy" id="3055"/>
    <lineage>
        <taxon>Eukaryota</taxon>
        <taxon>Viridiplantae</taxon>
        <taxon>Chlorophyta</taxon>
        <taxon>core chlorophytes</taxon>
        <taxon>Chlorophyceae</taxon>
        <taxon>CS clade</taxon>
        <taxon>Chlamydomonadales</taxon>
        <taxon>Chlamydomonadaceae</taxon>
        <taxon>Chlamydomonas</taxon>
    </lineage>
</organism>
<evidence type="ECO:0000259" key="4">
    <source>
        <dbReference type="PROSITE" id="PS51186"/>
    </source>
</evidence>
<dbReference type="ExpressionAtlas" id="A0A2K3DEL5">
    <property type="expression patterns" value="baseline"/>
</dbReference>
<dbReference type="PANTHER" id="PTHR13947">
    <property type="entry name" value="GNAT FAMILY N-ACETYLTRANSFERASE"/>
    <property type="match status" value="1"/>
</dbReference>
<evidence type="ECO:0000256" key="3">
    <source>
        <dbReference type="SAM" id="Phobius"/>
    </source>
</evidence>
<dbReference type="GO" id="GO:0008080">
    <property type="term" value="F:N-acetyltransferase activity"/>
    <property type="evidence" value="ECO:0000318"/>
    <property type="project" value="GO_Central"/>
</dbReference>
<feature type="region of interest" description="Disordered" evidence="2">
    <location>
        <begin position="196"/>
        <end position="289"/>
    </location>
</feature>
<dbReference type="RefSeq" id="XP_042921268.1">
    <property type="nucleotide sequence ID" value="XM_043065780.1"/>
</dbReference>
<reference evidence="5 6" key="1">
    <citation type="journal article" date="2007" name="Science">
        <title>The Chlamydomonas genome reveals the evolution of key animal and plant functions.</title>
        <authorList>
            <person name="Merchant S.S."/>
            <person name="Prochnik S.E."/>
            <person name="Vallon O."/>
            <person name="Harris E.H."/>
            <person name="Karpowicz S.J."/>
            <person name="Witman G.B."/>
            <person name="Terry A."/>
            <person name="Salamov A."/>
            <person name="Fritz-Laylin L.K."/>
            <person name="Marechal-Drouard L."/>
            <person name="Marshall W.F."/>
            <person name="Qu L.H."/>
            <person name="Nelson D.R."/>
            <person name="Sanderfoot A.A."/>
            <person name="Spalding M.H."/>
            <person name="Kapitonov V.V."/>
            <person name="Ren Q."/>
            <person name="Ferris P."/>
            <person name="Lindquist E."/>
            <person name="Shapiro H."/>
            <person name="Lucas S.M."/>
            <person name="Grimwood J."/>
            <person name="Schmutz J."/>
            <person name="Cardol P."/>
            <person name="Cerutti H."/>
            <person name="Chanfreau G."/>
            <person name="Chen C.L."/>
            <person name="Cognat V."/>
            <person name="Croft M.T."/>
            <person name="Dent R."/>
            <person name="Dutcher S."/>
            <person name="Fernandez E."/>
            <person name="Fukuzawa H."/>
            <person name="Gonzalez-Ballester D."/>
            <person name="Gonzalez-Halphen D."/>
            <person name="Hallmann A."/>
            <person name="Hanikenne M."/>
            <person name="Hippler M."/>
            <person name="Inwood W."/>
            <person name="Jabbari K."/>
            <person name="Kalanon M."/>
            <person name="Kuras R."/>
            <person name="Lefebvre P.A."/>
            <person name="Lemaire S.D."/>
            <person name="Lobanov A.V."/>
            <person name="Lohr M."/>
            <person name="Manuell A."/>
            <person name="Meier I."/>
            <person name="Mets L."/>
            <person name="Mittag M."/>
            <person name="Mittelmeier T."/>
            <person name="Moroney J.V."/>
            <person name="Moseley J."/>
            <person name="Napoli C."/>
            <person name="Nedelcu A.M."/>
            <person name="Niyogi K."/>
            <person name="Novoselov S.V."/>
            <person name="Paulsen I.T."/>
            <person name="Pazour G."/>
            <person name="Purton S."/>
            <person name="Ral J.P."/>
            <person name="Riano-Pachon D.M."/>
            <person name="Riekhof W."/>
            <person name="Rymarquis L."/>
            <person name="Schroda M."/>
            <person name="Stern D."/>
            <person name="Umen J."/>
            <person name="Willows R."/>
            <person name="Wilson N."/>
            <person name="Zimmer S.L."/>
            <person name="Allmer J."/>
            <person name="Balk J."/>
            <person name="Bisova K."/>
            <person name="Chen C.J."/>
            <person name="Elias M."/>
            <person name="Gendler K."/>
            <person name="Hauser C."/>
            <person name="Lamb M.R."/>
            <person name="Ledford H."/>
            <person name="Long J.C."/>
            <person name="Minagawa J."/>
            <person name="Page M.D."/>
            <person name="Pan J."/>
            <person name="Pootakham W."/>
            <person name="Roje S."/>
            <person name="Rose A."/>
            <person name="Stahlberg E."/>
            <person name="Terauchi A.M."/>
            <person name="Yang P."/>
            <person name="Ball S."/>
            <person name="Bowler C."/>
            <person name="Dieckmann C.L."/>
            <person name="Gladyshev V.N."/>
            <person name="Green P."/>
            <person name="Jorgensen R."/>
            <person name="Mayfield S."/>
            <person name="Mueller-Roeber B."/>
            <person name="Rajamani S."/>
            <person name="Sayre R.T."/>
            <person name="Brokstein P."/>
            <person name="Dubchak I."/>
            <person name="Goodstein D."/>
            <person name="Hornick L."/>
            <person name="Huang Y.W."/>
            <person name="Jhaveri J."/>
            <person name="Luo Y."/>
            <person name="Martinez D."/>
            <person name="Ngau W.C."/>
            <person name="Otillar B."/>
            <person name="Poliakov A."/>
            <person name="Porter A."/>
            <person name="Szajkowski L."/>
            <person name="Werner G."/>
            <person name="Zhou K."/>
            <person name="Grigoriev I.V."/>
            <person name="Rokhsar D.S."/>
            <person name="Grossman A.R."/>
        </authorList>
    </citation>
    <scope>NUCLEOTIDE SEQUENCE [LARGE SCALE GENOMIC DNA]</scope>
    <source>
        <strain evidence="6">CC-503</strain>
    </source>
</reference>
<proteinExistence type="predicted"/>
<dbReference type="InterPro" id="IPR050769">
    <property type="entry name" value="NAT_camello-type"/>
</dbReference>
<keyword evidence="6" id="KW-1185">Reference proteome</keyword>
<feature type="transmembrane region" description="Helical" evidence="3">
    <location>
        <begin position="74"/>
        <end position="96"/>
    </location>
</feature>
<dbReference type="PANTHER" id="PTHR13947:SF37">
    <property type="entry name" value="LD18367P"/>
    <property type="match status" value="1"/>
</dbReference>
<name>A0A2K3DEL5_CHLRE</name>
<sequence length="532" mass="53212">MTLQSYKGLPKGATIRVRLYRPDDHDAVCRIFSAGMMGLVLPGVEEITRGDKRLQAFAVAVPAVAMVLARRCSLLTKLGVGLLSTAAVPAAIYVLMRSLFAKYVKKSLHDDLANIEGFYSTHGAGAGSAFWVAELVEPVAGAAESGAPGSATAPAYKRTSSTGLLSAPLQSAVTASSAASAPQALQAPALTAAASSSATPAAQEPTAVPAQTSAQAPAGQDAEDGSPNATSDVAAASGQREPAAAPAVPTSVAATAQDEPEASSSAAPDTSGAAASTASTEAEDPEAEARRVVAGLVASAVRRLEAAATMAAPSGSAPPASPGPKANGASAAGASGLASPRAGSSAVKKPPAAAVPAPAAPPVQVASPAAAAPKPAPVPVSVPAHPAMAIVGSPSPAAAAKPVTSFTSLAAAASLPRTPSSAAFNGTVALAPATRTRVVGHVALERKTWQVAELRRMSVAPECRGAGVGRALLEALTAHARNVGFRELVLHTSSLQLPARRLYERAGWSLTKRVPESGIDIFTYTYDLTKKR</sequence>